<organism evidence="1 2">
    <name type="scientific">Terrabacter lapilli</name>
    <dbReference type="NCBI Taxonomy" id="436231"/>
    <lineage>
        <taxon>Bacteria</taxon>
        <taxon>Bacillati</taxon>
        <taxon>Actinomycetota</taxon>
        <taxon>Actinomycetes</taxon>
        <taxon>Micrococcales</taxon>
        <taxon>Intrasporangiaceae</taxon>
        <taxon>Terrabacter</taxon>
    </lineage>
</organism>
<dbReference type="Proteomes" id="UP001500013">
    <property type="component" value="Unassembled WGS sequence"/>
</dbReference>
<proteinExistence type="predicted"/>
<accession>A0ABP5D2F9</accession>
<sequence>MSASIIAGMERVNRSARAIEDAVPYAMGNTLGGPPSTVCGLLTGHTSRRVG</sequence>
<evidence type="ECO:0000313" key="1">
    <source>
        <dbReference type="EMBL" id="GAA1972987.1"/>
    </source>
</evidence>
<comment type="caution">
    <text evidence="1">The sequence shown here is derived from an EMBL/GenBank/DDBJ whole genome shotgun (WGS) entry which is preliminary data.</text>
</comment>
<name>A0ABP5D2F9_9MICO</name>
<evidence type="ECO:0000313" key="2">
    <source>
        <dbReference type="Proteomes" id="UP001500013"/>
    </source>
</evidence>
<gene>
    <name evidence="1" type="ORF">GCM10009817_11500</name>
</gene>
<keyword evidence="2" id="KW-1185">Reference proteome</keyword>
<protein>
    <submittedName>
        <fullName evidence="1">Uncharacterized protein</fullName>
    </submittedName>
</protein>
<dbReference type="EMBL" id="BAAAPU010000003">
    <property type="protein sequence ID" value="GAA1972987.1"/>
    <property type="molecule type" value="Genomic_DNA"/>
</dbReference>
<reference evidence="2" key="1">
    <citation type="journal article" date="2019" name="Int. J. Syst. Evol. Microbiol.">
        <title>The Global Catalogue of Microorganisms (GCM) 10K type strain sequencing project: providing services to taxonomists for standard genome sequencing and annotation.</title>
        <authorList>
            <consortium name="The Broad Institute Genomics Platform"/>
            <consortium name="The Broad Institute Genome Sequencing Center for Infectious Disease"/>
            <person name="Wu L."/>
            <person name="Ma J."/>
        </authorList>
    </citation>
    <scope>NUCLEOTIDE SEQUENCE [LARGE SCALE GENOMIC DNA]</scope>
    <source>
        <strain evidence="2">JCM 15628</strain>
    </source>
</reference>